<comment type="caution">
    <text evidence="3">The sequence shown here is derived from an EMBL/GenBank/DDBJ whole genome shotgun (WGS) entry which is preliminary data.</text>
</comment>
<evidence type="ECO:0000259" key="2">
    <source>
        <dbReference type="Pfam" id="PF02221"/>
    </source>
</evidence>
<evidence type="ECO:0000256" key="1">
    <source>
        <dbReference type="ARBA" id="ARBA00022729"/>
    </source>
</evidence>
<dbReference type="InterPro" id="IPR028996">
    <property type="entry name" value="GM2-AP"/>
</dbReference>
<protein>
    <recommendedName>
        <fullName evidence="2">MD-2-related lipid-recognition domain-containing protein</fullName>
    </recommendedName>
</protein>
<dbReference type="PANTHER" id="PTHR17357:SF0">
    <property type="entry name" value="GANGLIOSIDE GM2 ACTIVATOR"/>
    <property type="match status" value="1"/>
</dbReference>
<dbReference type="Gene3D" id="2.70.220.10">
    <property type="entry name" value="Ganglioside GM2 activator"/>
    <property type="match status" value="1"/>
</dbReference>
<organism evidence="3 4">
    <name type="scientific">Tegillarca granosa</name>
    <name type="common">Malaysian cockle</name>
    <name type="synonym">Anadara granosa</name>
    <dbReference type="NCBI Taxonomy" id="220873"/>
    <lineage>
        <taxon>Eukaryota</taxon>
        <taxon>Metazoa</taxon>
        <taxon>Spiralia</taxon>
        <taxon>Lophotrochozoa</taxon>
        <taxon>Mollusca</taxon>
        <taxon>Bivalvia</taxon>
        <taxon>Autobranchia</taxon>
        <taxon>Pteriomorphia</taxon>
        <taxon>Arcoida</taxon>
        <taxon>Arcoidea</taxon>
        <taxon>Arcidae</taxon>
        <taxon>Tegillarca</taxon>
    </lineage>
</organism>
<name>A0ABQ9FBC1_TEGGR</name>
<dbReference type="SUPFAM" id="SSF63707">
    <property type="entry name" value="Ganglioside M2 (gm2) activator"/>
    <property type="match status" value="1"/>
</dbReference>
<keyword evidence="4" id="KW-1185">Reference proteome</keyword>
<dbReference type="Pfam" id="PF02221">
    <property type="entry name" value="E1_DerP2_DerF2"/>
    <property type="match status" value="1"/>
</dbReference>
<proteinExistence type="predicted"/>
<dbReference type="Proteomes" id="UP001217089">
    <property type="component" value="Unassembled WGS sequence"/>
</dbReference>
<keyword evidence="1" id="KW-0732">Signal</keyword>
<evidence type="ECO:0000313" key="4">
    <source>
        <dbReference type="Proteomes" id="UP001217089"/>
    </source>
</evidence>
<reference evidence="3 4" key="1">
    <citation type="submission" date="2022-12" db="EMBL/GenBank/DDBJ databases">
        <title>Chromosome-level genome of Tegillarca granosa.</title>
        <authorList>
            <person name="Kim J."/>
        </authorList>
    </citation>
    <scope>NUCLEOTIDE SEQUENCE [LARGE SCALE GENOMIC DNA]</scope>
    <source>
        <strain evidence="3">Teg-2019</strain>
        <tissue evidence="3">Adductor muscle</tissue>
    </source>
</reference>
<accession>A0ABQ9FBC1</accession>
<dbReference type="InterPro" id="IPR036846">
    <property type="entry name" value="GM2-AP_sf"/>
</dbReference>
<sequence>MLFFISRLTDQLKSAILTAANLNPYPIIIPGKLTVNGQAHLFHNVTANTQLHVQFKRHLPLLGYTTIPCVSNVGSCNYDVCNLLSQTFIVNGVKTCPAQLNANNIPCTCPIMAGTYTLNPSVFDIPELAGIWTVFASGDYHVHATVLENGVQTGCYDVAFTLDHACSGFSCIFGKK</sequence>
<feature type="domain" description="MD-2-related lipid-recognition" evidence="2">
    <location>
        <begin position="21"/>
        <end position="160"/>
    </location>
</feature>
<dbReference type="PANTHER" id="PTHR17357">
    <property type="entry name" value="GM2 GANGLIOSIDE ACTIVATOR PROTEIN"/>
    <property type="match status" value="1"/>
</dbReference>
<evidence type="ECO:0000313" key="3">
    <source>
        <dbReference type="EMBL" id="KAJ8314639.1"/>
    </source>
</evidence>
<dbReference type="EMBL" id="JARBDR010000337">
    <property type="protein sequence ID" value="KAJ8314639.1"/>
    <property type="molecule type" value="Genomic_DNA"/>
</dbReference>
<dbReference type="InterPro" id="IPR003172">
    <property type="entry name" value="ML_dom"/>
</dbReference>
<gene>
    <name evidence="3" type="ORF">KUTeg_006789</name>
</gene>